<keyword evidence="9" id="KW-0472">Membrane</keyword>
<evidence type="ECO:0000256" key="7">
    <source>
        <dbReference type="ARBA" id="ARBA00022840"/>
    </source>
</evidence>
<dbReference type="eggNOG" id="COG1129">
    <property type="taxonomic scope" value="Bacteria"/>
</dbReference>
<dbReference type="GO" id="GO:0016887">
    <property type="term" value="F:ATP hydrolysis activity"/>
    <property type="evidence" value="ECO:0007669"/>
    <property type="project" value="InterPro"/>
</dbReference>
<evidence type="ECO:0000256" key="1">
    <source>
        <dbReference type="ARBA" id="ARBA00004202"/>
    </source>
</evidence>
<dbReference type="InterPro" id="IPR027417">
    <property type="entry name" value="P-loop_NTPase"/>
</dbReference>
<evidence type="ECO:0000256" key="11">
    <source>
        <dbReference type="SAM" id="MobiDB-lite"/>
    </source>
</evidence>
<comment type="caution">
    <text evidence="13">The sequence shown here is derived from an EMBL/GenBank/DDBJ whole genome shotgun (WGS) entry which is preliminary data.</text>
</comment>
<gene>
    <name evidence="13" type="ORF">BBIA_1532</name>
</gene>
<dbReference type="InterPro" id="IPR017871">
    <property type="entry name" value="ABC_transporter-like_CS"/>
</dbReference>
<comment type="similarity">
    <text evidence="2">Belongs to the ABC transporter superfamily.</text>
</comment>
<dbReference type="STRING" id="1437608.GCA_000771645_00699"/>
<dbReference type="GO" id="GO:0042626">
    <property type="term" value="F:ATPase-coupled transmembrane transporter activity"/>
    <property type="evidence" value="ECO:0007669"/>
    <property type="project" value="TreeGrafter"/>
</dbReference>
<dbReference type="PROSITE" id="PS00211">
    <property type="entry name" value="ABC_TRANSPORTER_1"/>
    <property type="match status" value="2"/>
</dbReference>
<evidence type="ECO:0000256" key="5">
    <source>
        <dbReference type="ARBA" id="ARBA00022737"/>
    </source>
</evidence>
<dbReference type="InterPro" id="IPR003439">
    <property type="entry name" value="ABC_transporter-like_ATP-bd"/>
</dbReference>
<organism evidence="13 14">
    <name type="scientific">Bifidobacterium biavatii DSM 23969</name>
    <dbReference type="NCBI Taxonomy" id="1437608"/>
    <lineage>
        <taxon>Bacteria</taxon>
        <taxon>Bacillati</taxon>
        <taxon>Actinomycetota</taxon>
        <taxon>Actinomycetes</taxon>
        <taxon>Bifidobacteriales</taxon>
        <taxon>Bifidobacteriaceae</taxon>
        <taxon>Bifidobacterium</taxon>
    </lineage>
</organism>
<keyword evidence="6" id="KW-0547">Nucleotide-binding</keyword>
<evidence type="ECO:0000259" key="12">
    <source>
        <dbReference type="PROSITE" id="PS50893"/>
    </source>
</evidence>
<reference evidence="13 14" key="1">
    <citation type="submission" date="2014-03" db="EMBL/GenBank/DDBJ databases">
        <title>Genomics of Bifidobacteria.</title>
        <authorList>
            <person name="Ventura M."/>
            <person name="Milani C."/>
            <person name="Lugli G.A."/>
        </authorList>
    </citation>
    <scope>NUCLEOTIDE SEQUENCE [LARGE SCALE GENOMIC DNA]</scope>
    <source>
        <strain evidence="13 14">DSM 23969</strain>
    </source>
</reference>
<dbReference type="CDD" id="cd03226">
    <property type="entry name" value="ABC_cobalt_CbiO_domain2"/>
    <property type="match status" value="1"/>
</dbReference>
<accession>A0A086ZW40</accession>
<dbReference type="PROSITE" id="PS50893">
    <property type="entry name" value="ABC_TRANSPORTER_2"/>
    <property type="match status" value="2"/>
</dbReference>
<evidence type="ECO:0000256" key="4">
    <source>
        <dbReference type="ARBA" id="ARBA00022475"/>
    </source>
</evidence>
<feature type="region of interest" description="Disordered" evidence="11">
    <location>
        <begin position="35"/>
        <end position="54"/>
    </location>
</feature>
<dbReference type="Gene3D" id="3.40.50.300">
    <property type="entry name" value="P-loop containing nucleotide triphosphate hydrolases"/>
    <property type="match status" value="2"/>
</dbReference>
<feature type="domain" description="ABC transporter" evidence="12">
    <location>
        <begin position="390"/>
        <end position="623"/>
    </location>
</feature>
<proteinExistence type="inferred from homology"/>
<evidence type="ECO:0000256" key="8">
    <source>
        <dbReference type="ARBA" id="ARBA00022967"/>
    </source>
</evidence>
<evidence type="ECO:0000313" key="13">
    <source>
        <dbReference type="EMBL" id="KFI50740.1"/>
    </source>
</evidence>
<sequence>MSFRPSEASGEILSRAASSPSAPIVLISDTSFRYAHDDAGTGPDNPPTASTPTGTVPIMSESAVPSELALSHVNLTILPSETVMLCGQSGCGKTTVTRLINGLIPNFFHGSLTGSQTICGLGGDIETADDANNANMTAPVPIEALVPLVGSVFQNPKTQYFNADTTSELAFPCENIGMEPAAIRARVDDIAQRFNIGHLLDRSVFKLSGGEKQRLAVAAATMLHPRIIVMDEPTSNLDATAMRDLHDMVAALKRDGVTVVIAEHRLAWCADLIDRYVRCDGGTIAGEYTAAEFSALPPQQLESWGLRALDLTPYRAELRAKTGATGVAPADVPQSSATPSVELADATPSAKSLDASIAASASPVIDSASRHSSTLGTQQRPSIGNNAPIITTRNLVVGYRHAFRRDVADLALRGGEIVGLMGRNGAGKSTLVRTLCGLQKPLAGHVLLHGKPAKPAALTRAGFLVMQDVNYQLFADSAREELLLGLGDANDAIRQPIDLSSTTTSPATPRLHPATLGEQADRVLESLDLLPFAERHPMSLSGGQKQRLAIASAIMCGKELIVLDEPTSGLDRAHMMQVGALLRRLADEGRAVLVVTHDEELAALWCDRIIDLDGNGPTTNKENS</sequence>
<dbReference type="GO" id="GO:0005524">
    <property type="term" value="F:ATP binding"/>
    <property type="evidence" value="ECO:0007669"/>
    <property type="project" value="UniProtKB-KW"/>
</dbReference>
<dbReference type="InterPro" id="IPR003593">
    <property type="entry name" value="AAA+_ATPase"/>
</dbReference>
<keyword evidence="4" id="KW-1003">Cell membrane</keyword>
<keyword evidence="7 13" id="KW-0067">ATP-binding</keyword>
<dbReference type="CDD" id="cd03225">
    <property type="entry name" value="ABC_cobalt_CbiO_domain1"/>
    <property type="match status" value="1"/>
</dbReference>
<dbReference type="PANTHER" id="PTHR43553:SF23">
    <property type="entry name" value="ABC TRANSPORTER ATP-BINDING COMPONENT"/>
    <property type="match status" value="1"/>
</dbReference>
<evidence type="ECO:0000256" key="6">
    <source>
        <dbReference type="ARBA" id="ARBA00022741"/>
    </source>
</evidence>
<keyword evidence="14" id="KW-1185">Reference proteome</keyword>
<name>A0A086ZW40_9BIFI</name>
<feature type="domain" description="ABC transporter" evidence="12">
    <location>
        <begin position="53"/>
        <end position="306"/>
    </location>
</feature>
<dbReference type="RefSeq" id="WP_051923820.1">
    <property type="nucleotide sequence ID" value="NZ_JGYN01000013.1"/>
</dbReference>
<dbReference type="InterPro" id="IPR050095">
    <property type="entry name" value="ECF_ABC_transporter_ATP-bd"/>
</dbReference>
<protein>
    <submittedName>
        <fullName evidence="13">ABC transporter ATP-binding protein</fullName>
        <ecNumber evidence="13">3.6.3.17</ecNumber>
    </submittedName>
</protein>
<dbReference type="GO" id="GO:0043190">
    <property type="term" value="C:ATP-binding cassette (ABC) transporter complex"/>
    <property type="evidence" value="ECO:0007669"/>
    <property type="project" value="TreeGrafter"/>
</dbReference>
<evidence type="ECO:0000256" key="10">
    <source>
        <dbReference type="ARBA" id="ARBA00025157"/>
    </source>
</evidence>
<comment type="function">
    <text evidence="10">Probably part of an ABC transporter complex. Responsible for energy coupling to the transport system.</text>
</comment>
<dbReference type="Pfam" id="PF00005">
    <property type="entry name" value="ABC_tran"/>
    <property type="match status" value="2"/>
</dbReference>
<dbReference type="EMBL" id="JGYN01000013">
    <property type="protein sequence ID" value="KFI50740.1"/>
    <property type="molecule type" value="Genomic_DNA"/>
</dbReference>
<dbReference type="AlphaFoldDB" id="A0A086ZW40"/>
<dbReference type="PANTHER" id="PTHR43553">
    <property type="entry name" value="HEAVY METAL TRANSPORTER"/>
    <property type="match status" value="1"/>
</dbReference>
<dbReference type="Proteomes" id="UP000029108">
    <property type="component" value="Unassembled WGS sequence"/>
</dbReference>
<evidence type="ECO:0000256" key="3">
    <source>
        <dbReference type="ARBA" id="ARBA00022448"/>
    </source>
</evidence>
<keyword evidence="3" id="KW-0813">Transport</keyword>
<evidence type="ECO:0000256" key="2">
    <source>
        <dbReference type="ARBA" id="ARBA00005417"/>
    </source>
</evidence>
<dbReference type="SMART" id="SM00382">
    <property type="entry name" value="AAA"/>
    <property type="match status" value="2"/>
</dbReference>
<feature type="region of interest" description="Disordered" evidence="11">
    <location>
        <begin position="323"/>
        <end position="345"/>
    </location>
</feature>
<keyword evidence="8" id="KW-1278">Translocase</keyword>
<dbReference type="SUPFAM" id="SSF52540">
    <property type="entry name" value="P-loop containing nucleoside triphosphate hydrolases"/>
    <property type="match status" value="2"/>
</dbReference>
<dbReference type="InterPro" id="IPR015856">
    <property type="entry name" value="ABC_transpr_CbiO/EcfA_su"/>
</dbReference>
<keyword evidence="5" id="KW-0677">Repeat</keyword>
<evidence type="ECO:0000256" key="9">
    <source>
        <dbReference type="ARBA" id="ARBA00023136"/>
    </source>
</evidence>
<comment type="subcellular location">
    <subcellularLocation>
        <location evidence="1">Cell membrane</location>
        <topology evidence="1">Peripheral membrane protein</topology>
    </subcellularLocation>
</comment>
<dbReference type="EC" id="3.6.3.17" evidence="13"/>
<evidence type="ECO:0000313" key="14">
    <source>
        <dbReference type="Proteomes" id="UP000029108"/>
    </source>
</evidence>
<keyword evidence="13" id="KW-0378">Hydrolase</keyword>